<reference evidence="7" key="1">
    <citation type="journal article" date="2022" name="Plant J.">
        <title>Strategies of tolerance reflected in two North American maple genomes.</title>
        <authorList>
            <person name="McEvoy S.L."/>
            <person name="Sezen U.U."/>
            <person name="Trouern-Trend A."/>
            <person name="McMahon S.M."/>
            <person name="Schaberg P.G."/>
            <person name="Yang J."/>
            <person name="Wegrzyn J.L."/>
            <person name="Swenson N.G."/>
        </authorList>
    </citation>
    <scope>NUCLEOTIDE SEQUENCE</scope>
    <source>
        <strain evidence="7">NS2018</strain>
    </source>
</reference>
<evidence type="ECO:0000256" key="1">
    <source>
        <dbReference type="ARBA" id="ARBA00007469"/>
    </source>
</evidence>
<dbReference type="InterPro" id="IPR001568">
    <property type="entry name" value="RNase_T2-like"/>
</dbReference>
<dbReference type="Gene3D" id="3.90.730.10">
    <property type="entry name" value="Ribonuclease T2-like"/>
    <property type="match status" value="2"/>
</dbReference>
<sequence length="296" mass="33141">MGMCLGLVLFHSKISGKGCNRYSLVSRAFIYAPCQVGAEKNGEGEVSVFKIEQLQRDPNEAIRIKVDLISRMQTSWPTLACSSGHGSKFWSHEWDKHGTCSESVLDQLAYFEAGLNLKDKIDLLQILKNSVARISVWHKAKPTYCKPHNHFKRSKMTGPNSRMQVSWPSLACPSGNGVKLWSNEWDKYGTCSRSKQHEYFEAALKLKDKIDLLQILKKSGIKPDGKFYSLFKIKDSLRGALGYEPGVYCNDDKSGKNNQLYQIFICFDPSGSKVIECPGLPNAGIGCASKIRFPAF</sequence>
<dbReference type="GO" id="GO:0033897">
    <property type="term" value="F:ribonuclease T2 activity"/>
    <property type="evidence" value="ECO:0007669"/>
    <property type="project" value="InterPro"/>
</dbReference>
<proteinExistence type="inferred from homology"/>
<dbReference type="GO" id="GO:0003723">
    <property type="term" value="F:RNA binding"/>
    <property type="evidence" value="ECO:0007669"/>
    <property type="project" value="InterPro"/>
</dbReference>
<evidence type="ECO:0000313" key="8">
    <source>
        <dbReference type="Proteomes" id="UP001168877"/>
    </source>
</evidence>
<keyword evidence="3" id="KW-0255">Endonuclease</keyword>
<evidence type="ECO:0000256" key="6">
    <source>
        <dbReference type="RuleBase" id="RU004328"/>
    </source>
</evidence>
<dbReference type="InterPro" id="IPR033130">
    <property type="entry name" value="RNase_T2_His_AS_2"/>
</dbReference>
<evidence type="ECO:0000256" key="2">
    <source>
        <dbReference type="ARBA" id="ARBA00022722"/>
    </source>
</evidence>
<comment type="caution">
    <text evidence="7">The sequence shown here is derived from an EMBL/GenBank/DDBJ whole genome shotgun (WGS) entry which is preliminary data.</text>
</comment>
<dbReference type="EMBL" id="JAUESC010000387">
    <property type="protein sequence ID" value="KAK0573765.1"/>
    <property type="molecule type" value="Genomic_DNA"/>
</dbReference>
<gene>
    <name evidence="7" type="ORF">LWI29_013195</name>
</gene>
<name>A0AA39RJ80_ACESA</name>
<evidence type="ECO:0000256" key="5">
    <source>
        <dbReference type="ARBA" id="ARBA00023239"/>
    </source>
</evidence>
<dbReference type="AlphaFoldDB" id="A0AA39RJ80"/>
<dbReference type="PANTHER" id="PTHR11240:SF75">
    <property type="entry name" value="RIBONUCLEASE 3"/>
    <property type="match status" value="1"/>
</dbReference>
<dbReference type="Pfam" id="PF00445">
    <property type="entry name" value="Ribonuclease_T2"/>
    <property type="match status" value="2"/>
</dbReference>
<dbReference type="InterPro" id="IPR036430">
    <property type="entry name" value="RNase_T2-like_sf"/>
</dbReference>
<comment type="similarity">
    <text evidence="1 6">Belongs to the RNase T2 family.</text>
</comment>
<keyword evidence="5" id="KW-0456">Lyase</keyword>
<accession>A0AA39RJ80</accession>
<dbReference type="GO" id="GO:0006401">
    <property type="term" value="P:RNA catabolic process"/>
    <property type="evidence" value="ECO:0007669"/>
    <property type="project" value="TreeGrafter"/>
</dbReference>
<organism evidence="7 8">
    <name type="scientific">Acer saccharum</name>
    <name type="common">Sugar maple</name>
    <dbReference type="NCBI Taxonomy" id="4024"/>
    <lineage>
        <taxon>Eukaryota</taxon>
        <taxon>Viridiplantae</taxon>
        <taxon>Streptophyta</taxon>
        <taxon>Embryophyta</taxon>
        <taxon>Tracheophyta</taxon>
        <taxon>Spermatophyta</taxon>
        <taxon>Magnoliopsida</taxon>
        <taxon>eudicotyledons</taxon>
        <taxon>Gunneridae</taxon>
        <taxon>Pentapetalae</taxon>
        <taxon>rosids</taxon>
        <taxon>malvids</taxon>
        <taxon>Sapindales</taxon>
        <taxon>Sapindaceae</taxon>
        <taxon>Hippocastanoideae</taxon>
        <taxon>Acereae</taxon>
        <taxon>Acer</taxon>
    </lineage>
</organism>
<dbReference type="PROSITE" id="PS00531">
    <property type="entry name" value="RNASE_T2_2"/>
    <property type="match status" value="1"/>
</dbReference>
<keyword evidence="8" id="KW-1185">Reference proteome</keyword>
<evidence type="ECO:0000256" key="4">
    <source>
        <dbReference type="ARBA" id="ARBA00022801"/>
    </source>
</evidence>
<evidence type="ECO:0000256" key="3">
    <source>
        <dbReference type="ARBA" id="ARBA00022759"/>
    </source>
</evidence>
<dbReference type="SUPFAM" id="SSF55895">
    <property type="entry name" value="Ribonuclease Rh-like"/>
    <property type="match status" value="2"/>
</dbReference>
<protein>
    <submittedName>
        <fullName evidence="7">Uncharacterized protein</fullName>
    </submittedName>
</protein>
<dbReference type="PANTHER" id="PTHR11240">
    <property type="entry name" value="RIBONUCLEASE T2"/>
    <property type="match status" value="1"/>
</dbReference>
<reference evidence="7" key="2">
    <citation type="submission" date="2023-06" db="EMBL/GenBank/DDBJ databases">
        <authorList>
            <person name="Swenson N.G."/>
            <person name="Wegrzyn J.L."/>
            <person name="Mcevoy S.L."/>
        </authorList>
    </citation>
    <scope>NUCLEOTIDE SEQUENCE</scope>
    <source>
        <strain evidence="7">NS2018</strain>
        <tissue evidence="7">Leaf</tissue>
    </source>
</reference>
<dbReference type="GO" id="GO:0005576">
    <property type="term" value="C:extracellular region"/>
    <property type="evidence" value="ECO:0007669"/>
    <property type="project" value="TreeGrafter"/>
</dbReference>
<keyword evidence="2" id="KW-0540">Nuclease</keyword>
<evidence type="ECO:0000313" key="7">
    <source>
        <dbReference type="EMBL" id="KAK0573765.1"/>
    </source>
</evidence>
<dbReference type="Proteomes" id="UP001168877">
    <property type="component" value="Unassembled WGS sequence"/>
</dbReference>
<keyword evidence="4" id="KW-0378">Hydrolase</keyword>